<organism evidence="2 3">
    <name type="scientific">Piscinibacterium candidicorallinum</name>
    <dbReference type="NCBI Taxonomy" id="1793872"/>
    <lineage>
        <taxon>Bacteria</taxon>
        <taxon>Pseudomonadati</taxon>
        <taxon>Pseudomonadota</taxon>
        <taxon>Betaproteobacteria</taxon>
        <taxon>Burkholderiales</taxon>
        <taxon>Piscinibacterium</taxon>
    </lineage>
</organism>
<dbReference type="EMBL" id="JBHRTI010000002">
    <property type="protein sequence ID" value="MFC3146087.1"/>
    <property type="molecule type" value="Genomic_DNA"/>
</dbReference>
<dbReference type="RefSeq" id="WP_377300377.1">
    <property type="nucleotide sequence ID" value="NZ_CP180191.1"/>
</dbReference>
<feature type="transmembrane region" description="Helical" evidence="1">
    <location>
        <begin position="29"/>
        <end position="48"/>
    </location>
</feature>
<comment type="caution">
    <text evidence="2">The sequence shown here is derived from an EMBL/GenBank/DDBJ whole genome shotgun (WGS) entry which is preliminary data.</text>
</comment>
<evidence type="ECO:0000313" key="3">
    <source>
        <dbReference type="Proteomes" id="UP001595556"/>
    </source>
</evidence>
<dbReference type="Proteomes" id="UP001595556">
    <property type="component" value="Unassembled WGS sequence"/>
</dbReference>
<evidence type="ECO:0000313" key="2">
    <source>
        <dbReference type="EMBL" id="MFC3146087.1"/>
    </source>
</evidence>
<keyword evidence="1" id="KW-1133">Transmembrane helix</keyword>
<feature type="transmembrane region" description="Helical" evidence="1">
    <location>
        <begin position="129"/>
        <end position="150"/>
    </location>
</feature>
<keyword evidence="3" id="KW-1185">Reference proteome</keyword>
<protein>
    <submittedName>
        <fullName evidence="2">Uncharacterized protein</fullName>
    </submittedName>
</protein>
<feature type="transmembrane region" description="Helical" evidence="1">
    <location>
        <begin position="85"/>
        <end position="109"/>
    </location>
</feature>
<evidence type="ECO:0000256" key="1">
    <source>
        <dbReference type="SAM" id="Phobius"/>
    </source>
</evidence>
<feature type="transmembrane region" description="Helical" evidence="1">
    <location>
        <begin position="173"/>
        <end position="191"/>
    </location>
</feature>
<keyword evidence="1" id="KW-0812">Transmembrane</keyword>
<gene>
    <name evidence="2" type="ORF">ACFOEN_00365</name>
</gene>
<reference evidence="3" key="1">
    <citation type="journal article" date="2019" name="Int. J. Syst. Evol. Microbiol.">
        <title>The Global Catalogue of Microorganisms (GCM) 10K type strain sequencing project: providing services to taxonomists for standard genome sequencing and annotation.</title>
        <authorList>
            <consortium name="The Broad Institute Genomics Platform"/>
            <consortium name="The Broad Institute Genome Sequencing Center for Infectious Disease"/>
            <person name="Wu L."/>
            <person name="Ma J."/>
        </authorList>
    </citation>
    <scope>NUCLEOTIDE SEQUENCE [LARGE SCALE GENOMIC DNA]</scope>
    <source>
        <strain evidence="3">KCTC 52168</strain>
    </source>
</reference>
<proteinExistence type="predicted"/>
<name>A0ABV7GXT3_9BURK</name>
<sequence length="197" mass="21982">MTTAEPALPPLTPEQIEGLRYQKAGPWRFALATWFVPPVIVCLIAIFAPSDILRTSPVLAAFCNWMVQLFPFLDLHASSSDFPEVTLFVKCLSFAMQPLMWLTGFWYPWLQRRLIVIRVKLGLVKQVPLWMPAFLVFVAVPLIVSDYLIAGDPSFAKGLTTASRLGLGLGEASGLWVHGLASGGIFIYFYVRIHIKS</sequence>
<keyword evidence="1" id="KW-0472">Membrane</keyword>
<accession>A0ABV7GXT3</accession>